<dbReference type="InterPro" id="IPR041588">
    <property type="entry name" value="Integrase_H2C2"/>
</dbReference>
<dbReference type="Gene3D" id="3.10.10.10">
    <property type="entry name" value="HIV Type 1 Reverse Transcriptase, subunit A, domain 1"/>
    <property type="match status" value="1"/>
</dbReference>
<gene>
    <name evidence="10" type="ORF">L3X38_030901</name>
</gene>
<keyword evidence="1" id="KW-0808">Transferase</keyword>
<dbReference type="Gene3D" id="3.30.420.10">
    <property type="entry name" value="Ribonuclease H-like superfamily/Ribonuclease H"/>
    <property type="match status" value="2"/>
</dbReference>
<evidence type="ECO:0000256" key="4">
    <source>
        <dbReference type="ARBA" id="ARBA00022759"/>
    </source>
</evidence>
<dbReference type="GO" id="GO:0015074">
    <property type="term" value="P:DNA integration"/>
    <property type="evidence" value="ECO:0007669"/>
    <property type="project" value="InterPro"/>
</dbReference>
<dbReference type="Pfam" id="PF13456">
    <property type="entry name" value="RVT_3"/>
    <property type="match status" value="1"/>
</dbReference>
<dbReference type="FunFam" id="3.30.420.10:FF:000032">
    <property type="entry name" value="Retrovirus-related Pol polyprotein from transposon 297-like Protein"/>
    <property type="match status" value="1"/>
</dbReference>
<dbReference type="Proteomes" id="UP001054821">
    <property type="component" value="Chromosome 6"/>
</dbReference>
<evidence type="ECO:0000259" key="7">
    <source>
        <dbReference type="PROSITE" id="PS50878"/>
    </source>
</evidence>
<dbReference type="PROSITE" id="PS50879">
    <property type="entry name" value="RNASE_H_1"/>
    <property type="match status" value="1"/>
</dbReference>
<dbReference type="InterPro" id="IPR043502">
    <property type="entry name" value="DNA/RNA_pol_sf"/>
</dbReference>
<keyword evidence="6" id="KW-0695">RNA-directed DNA polymerase</keyword>
<proteinExistence type="predicted"/>
<dbReference type="InterPro" id="IPR041373">
    <property type="entry name" value="RT_RNaseH"/>
</dbReference>
<organism evidence="10 11">
    <name type="scientific">Prunus dulcis</name>
    <name type="common">Almond</name>
    <name type="synonym">Amygdalus dulcis</name>
    <dbReference type="NCBI Taxonomy" id="3755"/>
    <lineage>
        <taxon>Eukaryota</taxon>
        <taxon>Viridiplantae</taxon>
        <taxon>Streptophyta</taxon>
        <taxon>Embryophyta</taxon>
        <taxon>Tracheophyta</taxon>
        <taxon>Spermatophyta</taxon>
        <taxon>Magnoliopsida</taxon>
        <taxon>eudicotyledons</taxon>
        <taxon>Gunneridae</taxon>
        <taxon>Pentapetalae</taxon>
        <taxon>rosids</taxon>
        <taxon>fabids</taxon>
        <taxon>Rosales</taxon>
        <taxon>Rosaceae</taxon>
        <taxon>Amygdaloideae</taxon>
        <taxon>Amygdaleae</taxon>
        <taxon>Prunus</taxon>
    </lineage>
</organism>
<dbReference type="CDD" id="cd09279">
    <property type="entry name" value="RNase_HI_like"/>
    <property type="match status" value="1"/>
</dbReference>
<dbReference type="EMBL" id="JAJFAZ020000006">
    <property type="protein sequence ID" value="KAI5321829.1"/>
    <property type="molecule type" value="Genomic_DNA"/>
</dbReference>
<dbReference type="InterPro" id="IPR001584">
    <property type="entry name" value="Integrase_cat-core"/>
</dbReference>
<dbReference type="GO" id="GO:0004523">
    <property type="term" value="F:RNA-DNA hybrid ribonuclease activity"/>
    <property type="evidence" value="ECO:0007669"/>
    <property type="project" value="InterPro"/>
</dbReference>
<dbReference type="InterPro" id="IPR002156">
    <property type="entry name" value="RNaseH_domain"/>
</dbReference>
<dbReference type="GO" id="GO:0003676">
    <property type="term" value="F:nucleic acid binding"/>
    <property type="evidence" value="ECO:0007669"/>
    <property type="project" value="InterPro"/>
</dbReference>
<keyword evidence="11" id="KW-1185">Reference proteome</keyword>
<dbReference type="CDD" id="cd01647">
    <property type="entry name" value="RT_LTR"/>
    <property type="match status" value="1"/>
</dbReference>
<dbReference type="PROSITE" id="PS50878">
    <property type="entry name" value="RT_POL"/>
    <property type="match status" value="1"/>
</dbReference>
<evidence type="ECO:0000256" key="1">
    <source>
        <dbReference type="ARBA" id="ARBA00022679"/>
    </source>
</evidence>
<dbReference type="SUPFAM" id="SSF56672">
    <property type="entry name" value="DNA/RNA polymerases"/>
    <property type="match status" value="1"/>
</dbReference>
<feature type="domain" description="Integrase catalytic" evidence="9">
    <location>
        <begin position="1467"/>
        <end position="1627"/>
    </location>
</feature>
<dbReference type="Pfam" id="PF13963">
    <property type="entry name" value="Transpos_assoc"/>
    <property type="match status" value="1"/>
</dbReference>
<dbReference type="InterPro" id="IPR036397">
    <property type="entry name" value="RNaseH_sf"/>
</dbReference>
<protein>
    <submittedName>
        <fullName evidence="10">Uncharacterized protein</fullName>
    </submittedName>
</protein>
<dbReference type="Pfam" id="PF00078">
    <property type="entry name" value="RVT_1"/>
    <property type="match status" value="1"/>
</dbReference>
<dbReference type="FunFam" id="3.30.70.270:FF:000063">
    <property type="entry name" value="Zinc knuckle domaincontaining protein"/>
    <property type="match status" value="1"/>
</dbReference>
<evidence type="ECO:0000256" key="5">
    <source>
        <dbReference type="ARBA" id="ARBA00022801"/>
    </source>
</evidence>
<dbReference type="PROSITE" id="PS50994">
    <property type="entry name" value="INTEGRASE"/>
    <property type="match status" value="1"/>
</dbReference>
<dbReference type="InterPro" id="IPR004242">
    <property type="entry name" value="Transposase_21"/>
</dbReference>
<reference evidence="10 11" key="1">
    <citation type="journal article" date="2022" name="G3 (Bethesda)">
        <title>Whole-genome sequence and methylome profiling of the almond [Prunus dulcis (Mill.) D.A. Webb] cultivar 'Nonpareil'.</title>
        <authorList>
            <person name="D'Amico-Willman K.M."/>
            <person name="Ouma W.Z."/>
            <person name="Meulia T."/>
            <person name="Sideli G.M."/>
            <person name="Gradziel T.M."/>
            <person name="Fresnedo-Ramirez J."/>
        </authorList>
    </citation>
    <scope>NUCLEOTIDE SEQUENCE [LARGE SCALE GENOMIC DNA]</scope>
    <source>
        <strain evidence="10">Clone GOH B32 T37-40</strain>
    </source>
</reference>
<name>A0AAD4VCK6_PRUDU</name>
<accession>A0AAD4VCK6</accession>
<dbReference type="InterPro" id="IPR012337">
    <property type="entry name" value="RNaseH-like_sf"/>
</dbReference>
<dbReference type="CDD" id="cd09274">
    <property type="entry name" value="RNase_HI_RT_Ty3"/>
    <property type="match status" value="1"/>
</dbReference>
<dbReference type="Pfam" id="PF00665">
    <property type="entry name" value="rve"/>
    <property type="match status" value="1"/>
</dbReference>
<dbReference type="PANTHER" id="PTHR48475">
    <property type="entry name" value="RIBONUCLEASE H"/>
    <property type="match status" value="1"/>
</dbReference>
<dbReference type="Pfam" id="PF02992">
    <property type="entry name" value="Transposase_21"/>
    <property type="match status" value="1"/>
</dbReference>
<evidence type="ECO:0000313" key="10">
    <source>
        <dbReference type="EMBL" id="KAI5321829.1"/>
    </source>
</evidence>
<evidence type="ECO:0000256" key="3">
    <source>
        <dbReference type="ARBA" id="ARBA00022722"/>
    </source>
</evidence>
<feature type="domain" description="RNase H type-1" evidence="8">
    <location>
        <begin position="1167"/>
        <end position="1296"/>
    </location>
</feature>
<evidence type="ECO:0000313" key="11">
    <source>
        <dbReference type="Proteomes" id="UP001054821"/>
    </source>
</evidence>
<dbReference type="InterPro" id="IPR043128">
    <property type="entry name" value="Rev_trsase/Diguanyl_cyclase"/>
</dbReference>
<sequence length="1759" mass="200156">MDKSWMHSDRRLKAYEFGVEAFLNFAVENLLTTTHIRCPCVKCVNLKLFGVGIIRDHVYFNGIDQSYKNWTFHGEPWEATTNASRNVEEDDGHSRYSFVSEEIDMDDNDFGDFGSDPYEFANVIGDGDQPVYPGCRKYTKLSALVKLYNLKAKHGMSDVCFTELLILQGDLLPEGNTIPTSMYEAKKTLCALGLSYEKMHACPNDCILYRKEYEDSTNCPTCGISRWKEGKDSILKEGVPAKVVWYFPPIPRFKRMFQSHETAKSLTWHAARKSIDGQMSHPADSPSWKLLDDKWPEFGNEPRNLRLALSSDGFNPHSSLSSRYSCWPVILVTYNLPPWLCMKRKFMMLTLLISGPKQPGNDIDVYLEPLIDDLKSLWVGIRGVYDAHNGEYFTLRAALVWTINDFSAYGNLSGKAQKVKISKKEPSEKETTSSKQTMESLMTASYIRPLRKINQSIPGDDLVISTTFGKNKGPSKRIVLHKKESLQETTFTPLKIKLTGRKTKKSNAGLTVQNESGVLKVFLRRPQLEVSESEILTNMEQAMFREDEVNIRPLRVSVFKRLGSRQLSRISVFHRLENPSNSQQGKVHNKRKWKVKNQEKAVIEKVKRVKIKDDLVQVNCTSFKEAVDQNDDPQDIEGFIDIVQPAPPQMEDGGQATIDDLQDINLGTVDDPKPIFVSVSLTPQELEEYTQLLQEYRDVFAWSYQDMPGLDPNVAVHKLGIPNEARWVKQAPRRFRPELTIQIEVEIDKLIAAGFIREVQYPTWLSNIVPVLKKRTGALRICVDYRDVNDACPKDEFPLPITELLVDATTGFGALSFMDGFSGYNQIKMAPEDQEKTAFRTPKGIYCYTVMPFGLKNAGATYQRAMTTIFNDMLHNTIECYVDDLVVKTRKREHHLSDLKRVFDRLRKHQLKMNPLKCAFGVTSGKFLGFVVRHRGIEIDPSKIKAIREMPPPRNLRELRGLQGRLAYIRRFISNLSGRCQPFSRLMRKDVPFVWDQACQNALESIKQYLLNPPVLMAPIKGKPLILYIAALERSLGALLAQHNDDGKENALYYLSRTLVGAEQNYTPIEKVCLALVFAVQKLRHYILSHRVILISKADPLRYLMSKPVLSGRIAKWSLLLSEFEIKFVPQKAIKGQALADFLAAHPTPDNMELPADLPDEEVFTTETLTWQLYFDGAARRNGAGAGLVFITPSGGLIPYSFSLLTLCSNNVAEYEALIIGLEIALEMHIDCLQAYGDSQLVVRQLNGQYAVRNATLVSYHDRAKYLMSQFQDIHVSHIPRSENDKADALANLAASLTLPSERDIQVTVGERYLLAPAIERIEEVVDSNVITSSECEEEPDDLDWRHPIIEYLLLGKLPTDSRKKAEVRRRATRFLYLNDTLYKRSFDGMLLRCLSKQDATKALRDTHAGTCGAHQAGPKLSNQLKRLGYYWPTMVRDSIKFATTCKDCQLHGDFIHQPPQQLHPTTLSWPFEAWGLDVIGMIKPKSSRQHQYILAATDYFSKWAEAIPLKEVRADDVTNFIRNHIIYRYGVPSKIISDNALYFKCKSMTKLCEKYKFQHSFSASYNPSSNGQAEAFNKVLCNILKKMVSGNKRDWHERLPEALWAYRTTIRNSTGCTPYNLVFGSEAVLPLEVQLPSLRVALQLTNPDENANVRLAELEALDEKRLAAQQRLEIYQAQVAGAFNRKVKFRSFSIGDLVLTVRRPFVITRKMHGKFEPKWEGPYVITKVFSKGAYELSNSEGKCIYPCVNGKFVKKFYA</sequence>
<keyword evidence="3" id="KW-0540">Nuclease</keyword>
<evidence type="ECO:0000259" key="8">
    <source>
        <dbReference type="PROSITE" id="PS50879"/>
    </source>
</evidence>
<dbReference type="Pfam" id="PF17921">
    <property type="entry name" value="Integrase_H2C2"/>
    <property type="match status" value="1"/>
</dbReference>
<keyword evidence="5" id="KW-0378">Hydrolase</keyword>
<dbReference type="Gene3D" id="3.30.70.270">
    <property type="match status" value="2"/>
</dbReference>
<dbReference type="Gene3D" id="3.10.20.370">
    <property type="match status" value="1"/>
</dbReference>
<dbReference type="PANTHER" id="PTHR48475:SF1">
    <property type="entry name" value="RNASE H TYPE-1 DOMAIN-CONTAINING PROTEIN"/>
    <property type="match status" value="1"/>
</dbReference>
<evidence type="ECO:0000256" key="6">
    <source>
        <dbReference type="ARBA" id="ARBA00022918"/>
    </source>
</evidence>
<feature type="domain" description="Reverse transcriptase" evidence="7">
    <location>
        <begin position="753"/>
        <end position="932"/>
    </location>
</feature>
<evidence type="ECO:0000259" key="9">
    <source>
        <dbReference type="PROSITE" id="PS50994"/>
    </source>
</evidence>
<dbReference type="Gene3D" id="1.10.340.70">
    <property type="match status" value="1"/>
</dbReference>
<comment type="caution">
    <text evidence="10">The sequence shown here is derived from an EMBL/GenBank/DDBJ whole genome shotgun (WGS) entry which is preliminary data.</text>
</comment>
<keyword evidence="4" id="KW-0255">Endonuclease</keyword>
<dbReference type="SUPFAM" id="SSF53098">
    <property type="entry name" value="Ribonuclease H-like"/>
    <property type="match status" value="2"/>
</dbReference>
<dbReference type="InterPro" id="IPR029480">
    <property type="entry name" value="Transpos_assoc"/>
</dbReference>
<evidence type="ECO:0000256" key="2">
    <source>
        <dbReference type="ARBA" id="ARBA00022695"/>
    </source>
</evidence>
<dbReference type="Pfam" id="PF17917">
    <property type="entry name" value="RT_RNaseH"/>
    <property type="match status" value="1"/>
</dbReference>
<dbReference type="InterPro" id="IPR000477">
    <property type="entry name" value="RT_dom"/>
</dbReference>
<keyword evidence="2" id="KW-0548">Nucleotidyltransferase</keyword>